<organism evidence="2 3">
    <name type="scientific">Polypedilum vanderplanki</name>
    <name type="common">Sleeping chironomid midge</name>
    <dbReference type="NCBI Taxonomy" id="319348"/>
    <lineage>
        <taxon>Eukaryota</taxon>
        <taxon>Metazoa</taxon>
        <taxon>Ecdysozoa</taxon>
        <taxon>Arthropoda</taxon>
        <taxon>Hexapoda</taxon>
        <taxon>Insecta</taxon>
        <taxon>Pterygota</taxon>
        <taxon>Neoptera</taxon>
        <taxon>Endopterygota</taxon>
        <taxon>Diptera</taxon>
        <taxon>Nematocera</taxon>
        <taxon>Chironomoidea</taxon>
        <taxon>Chironomidae</taxon>
        <taxon>Chironominae</taxon>
        <taxon>Polypedilum</taxon>
        <taxon>Polypedilum</taxon>
    </lineage>
</organism>
<keyword evidence="3" id="KW-1185">Reference proteome</keyword>
<proteinExistence type="predicted"/>
<name>A0A9J6B9U2_POLVA</name>
<reference evidence="2" key="1">
    <citation type="submission" date="2021-03" db="EMBL/GenBank/DDBJ databases">
        <title>Chromosome level genome of the anhydrobiotic midge Polypedilum vanderplanki.</title>
        <authorList>
            <person name="Yoshida Y."/>
            <person name="Kikawada T."/>
            <person name="Gusev O."/>
        </authorList>
    </citation>
    <scope>NUCLEOTIDE SEQUENCE</scope>
    <source>
        <strain evidence="2">NIAS01</strain>
        <tissue evidence="2">Whole body or cell culture</tissue>
    </source>
</reference>
<dbReference type="AlphaFoldDB" id="A0A9J6B9U2"/>
<feature type="signal peptide" evidence="1">
    <location>
        <begin position="1"/>
        <end position="18"/>
    </location>
</feature>
<evidence type="ECO:0000313" key="2">
    <source>
        <dbReference type="EMBL" id="KAG5666474.1"/>
    </source>
</evidence>
<evidence type="ECO:0008006" key="4">
    <source>
        <dbReference type="Google" id="ProtNLM"/>
    </source>
</evidence>
<sequence>MFFKILISLLSLTSFAYAGSPSVDACKIFENLKDDLFVHISDAFEAYGNTTWQLIDAYADANSTQSLEELSKELQNIIDSRFNYTELLEGPVGLPYFEKLVSHLPGVTVLDAVNYYLGSAPASPLLECFDIKEISDLYKEILEECEEYKEIYTGESFENIEK</sequence>
<comment type="caution">
    <text evidence="2">The sequence shown here is derived from an EMBL/GenBank/DDBJ whole genome shotgun (WGS) entry which is preliminary data.</text>
</comment>
<evidence type="ECO:0000256" key="1">
    <source>
        <dbReference type="SAM" id="SignalP"/>
    </source>
</evidence>
<keyword evidence="1" id="KW-0732">Signal</keyword>
<dbReference type="Proteomes" id="UP001107558">
    <property type="component" value="Chromosome 4"/>
</dbReference>
<gene>
    <name evidence="2" type="ORF">PVAND_014501</name>
</gene>
<evidence type="ECO:0000313" key="3">
    <source>
        <dbReference type="Proteomes" id="UP001107558"/>
    </source>
</evidence>
<feature type="chain" id="PRO_5039918498" description="Secreted protein" evidence="1">
    <location>
        <begin position="19"/>
        <end position="162"/>
    </location>
</feature>
<dbReference type="EMBL" id="JADBJN010000004">
    <property type="protein sequence ID" value="KAG5666474.1"/>
    <property type="molecule type" value="Genomic_DNA"/>
</dbReference>
<protein>
    <recommendedName>
        <fullName evidence="4">Secreted protein</fullName>
    </recommendedName>
</protein>
<accession>A0A9J6B9U2</accession>